<keyword evidence="3" id="KW-1185">Reference proteome</keyword>
<evidence type="ECO:0000313" key="2">
    <source>
        <dbReference type="EMBL" id="KAF2749338.1"/>
    </source>
</evidence>
<organism evidence="2 3">
    <name type="scientific">Sporormia fimetaria CBS 119925</name>
    <dbReference type="NCBI Taxonomy" id="1340428"/>
    <lineage>
        <taxon>Eukaryota</taxon>
        <taxon>Fungi</taxon>
        <taxon>Dikarya</taxon>
        <taxon>Ascomycota</taxon>
        <taxon>Pezizomycotina</taxon>
        <taxon>Dothideomycetes</taxon>
        <taxon>Pleosporomycetidae</taxon>
        <taxon>Pleosporales</taxon>
        <taxon>Sporormiaceae</taxon>
        <taxon>Sporormia</taxon>
    </lineage>
</organism>
<evidence type="ECO:0000313" key="3">
    <source>
        <dbReference type="Proteomes" id="UP000799440"/>
    </source>
</evidence>
<reference evidence="2" key="1">
    <citation type="journal article" date="2020" name="Stud. Mycol.">
        <title>101 Dothideomycetes genomes: a test case for predicting lifestyles and emergence of pathogens.</title>
        <authorList>
            <person name="Haridas S."/>
            <person name="Albert R."/>
            <person name="Binder M."/>
            <person name="Bloem J."/>
            <person name="Labutti K."/>
            <person name="Salamov A."/>
            <person name="Andreopoulos B."/>
            <person name="Baker S."/>
            <person name="Barry K."/>
            <person name="Bills G."/>
            <person name="Bluhm B."/>
            <person name="Cannon C."/>
            <person name="Castanera R."/>
            <person name="Culley D."/>
            <person name="Daum C."/>
            <person name="Ezra D."/>
            <person name="Gonzalez J."/>
            <person name="Henrissat B."/>
            <person name="Kuo A."/>
            <person name="Liang C."/>
            <person name="Lipzen A."/>
            <person name="Lutzoni F."/>
            <person name="Magnuson J."/>
            <person name="Mondo S."/>
            <person name="Nolan M."/>
            <person name="Ohm R."/>
            <person name="Pangilinan J."/>
            <person name="Park H.-J."/>
            <person name="Ramirez L."/>
            <person name="Alfaro M."/>
            <person name="Sun H."/>
            <person name="Tritt A."/>
            <person name="Yoshinaga Y."/>
            <person name="Zwiers L.-H."/>
            <person name="Turgeon B."/>
            <person name="Goodwin S."/>
            <person name="Spatafora J."/>
            <person name="Crous P."/>
            <person name="Grigoriev I."/>
        </authorList>
    </citation>
    <scope>NUCLEOTIDE SEQUENCE</scope>
    <source>
        <strain evidence="2">CBS 119925</strain>
    </source>
</reference>
<dbReference type="EMBL" id="MU006566">
    <property type="protein sequence ID" value="KAF2749338.1"/>
    <property type="molecule type" value="Genomic_DNA"/>
</dbReference>
<sequence length="196" mass="21956">MLERRMRELEWFNRYSEGEENEGERESDTAQRQCMGSGPAGCSRRRWPHVDLGGAQDRIGSAPRGVVVLPAAPSALNGSAICGPRLAPVDDGIAKRKFHHFCWQFLSELNEISHLYTTSRNVSCIAELITIFRTHKLPDESPTPSISKPIRYAPSIGQHLRLDCPANYKSRSIAPPRRVACVSSLRAHHDDNHMLC</sequence>
<feature type="region of interest" description="Disordered" evidence="1">
    <location>
        <begin position="17"/>
        <end position="47"/>
    </location>
</feature>
<dbReference type="AlphaFoldDB" id="A0A6A6VFE2"/>
<gene>
    <name evidence="2" type="ORF">M011DRAFT_456827</name>
</gene>
<proteinExistence type="predicted"/>
<dbReference type="Proteomes" id="UP000799440">
    <property type="component" value="Unassembled WGS sequence"/>
</dbReference>
<accession>A0A6A6VFE2</accession>
<name>A0A6A6VFE2_9PLEO</name>
<protein>
    <submittedName>
        <fullName evidence="2">Uncharacterized protein</fullName>
    </submittedName>
</protein>
<evidence type="ECO:0000256" key="1">
    <source>
        <dbReference type="SAM" id="MobiDB-lite"/>
    </source>
</evidence>